<evidence type="ECO:0000313" key="3">
    <source>
        <dbReference type="Proteomes" id="UP000753908"/>
    </source>
</evidence>
<feature type="domain" description="DUF4351" evidence="1">
    <location>
        <begin position="256"/>
        <end position="316"/>
    </location>
</feature>
<dbReference type="PANTHER" id="PTHR35586:SF1">
    <property type="entry name" value="SLL1691 PROTEIN"/>
    <property type="match status" value="1"/>
</dbReference>
<dbReference type="Pfam" id="PF14261">
    <property type="entry name" value="DUF4351"/>
    <property type="match status" value="2"/>
</dbReference>
<reference evidence="2" key="1">
    <citation type="submission" date="2021-05" db="EMBL/GenBank/DDBJ databases">
        <authorList>
            <person name="Pietrasiak N."/>
            <person name="Ward R."/>
            <person name="Stajich J.E."/>
            <person name="Kurbessoian T."/>
        </authorList>
    </citation>
    <scope>NUCLEOTIDE SEQUENCE</scope>
    <source>
        <strain evidence="2">CPER-KK1</strain>
    </source>
</reference>
<dbReference type="Proteomes" id="UP000753908">
    <property type="component" value="Unassembled WGS sequence"/>
</dbReference>
<comment type="caution">
    <text evidence="2">The sequence shown here is derived from an EMBL/GenBank/DDBJ whole genome shotgun (WGS) entry which is preliminary data.</text>
</comment>
<reference evidence="2" key="2">
    <citation type="journal article" date="2022" name="Microbiol. Resour. Announc.">
        <title>Metagenome Sequencing to Explore Phylogenomics of Terrestrial Cyanobacteria.</title>
        <authorList>
            <person name="Ward R.D."/>
            <person name="Stajich J.E."/>
            <person name="Johansen J.R."/>
            <person name="Huntemann M."/>
            <person name="Clum A."/>
            <person name="Foster B."/>
            <person name="Foster B."/>
            <person name="Roux S."/>
            <person name="Palaniappan K."/>
            <person name="Varghese N."/>
            <person name="Mukherjee S."/>
            <person name="Reddy T.B.K."/>
            <person name="Daum C."/>
            <person name="Copeland A."/>
            <person name="Chen I.A."/>
            <person name="Ivanova N.N."/>
            <person name="Kyrpides N.C."/>
            <person name="Shapiro N."/>
            <person name="Eloe-Fadrosh E.A."/>
            <person name="Pietrasiak N."/>
        </authorList>
    </citation>
    <scope>NUCLEOTIDE SEQUENCE</scope>
    <source>
        <strain evidence="2">CPER-KK1</strain>
    </source>
</reference>
<feature type="domain" description="DUF4351" evidence="1">
    <location>
        <begin position="318"/>
        <end position="376"/>
    </location>
</feature>
<dbReference type="EMBL" id="JAHHIF010000048">
    <property type="protein sequence ID" value="MBW4547759.1"/>
    <property type="molecule type" value="Genomic_DNA"/>
</dbReference>
<dbReference type="InterPro" id="IPR025587">
    <property type="entry name" value="DUF4351"/>
</dbReference>
<protein>
    <submittedName>
        <fullName evidence="2">DUF4351 domain-containing protein</fullName>
    </submittedName>
</protein>
<proteinExistence type="predicted"/>
<accession>A0A951PR14</accession>
<sequence>MIDHDRLFKELLSIFFSEFIELFLPDVAGYIERDSISFLNQEIFTNITSGERREVDLLAQVRFRGQETCFLIHLENQSYSQAGFERRMFHYFARLDEKYSLPIYPVVIFSFDTPQRLEPNRYQVEFPDRKVLDFSYVAIQLNCLNWRDFLSSQNPVAAALMAKMKIQPEDRPKVKAECLRLLATLQLNSAKMQLISGFVDTYLRLNEAEEVAFEAELNRMGLSEEEEARVMEIVTSWMEKGIERGLQQGLQEGFEQGFQQALAREAALVLYQLNDRFRGISQSVEEEIRRLSIVEIELLGEALFKLASETDLRSWLEQRGLRQGVERIVLSQINHRFGTVSLDVEKQVRRLPIERVEELAQRLFDFEEEEAMINWLNEI</sequence>
<name>A0A951PR14_9CYAN</name>
<evidence type="ECO:0000259" key="1">
    <source>
        <dbReference type="Pfam" id="PF14261"/>
    </source>
</evidence>
<gene>
    <name evidence="2" type="ORF">KME25_25440</name>
</gene>
<evidence type="ECO:0000313" key="2">
    <source>
        <dbReference type="EMBL" id="MBW4547759.1"/>
    </source>
</evidence>
<organism evidence="2 3">
    <name type="scientific">Symplocastrum torsivum CPER-KK1</name>
    <dbReference type="NCBI Taxonomy" id="450513"/>
    <lineage>
        <taxon>Bacteria</taxon>
        <taxon>Bacillati</taxon>
        <taxon>Cyanobacteriota</taxon>
        <taxon>Cyanophyceae</taxon>
        <taxon>Oscillatoriophycideae</taxon>
        <taxon>Oscillatoriales</taxon>
        <taxon>Microcoleaceae</taxon>
        <taxon>Symplocastrum</taxon>
    </lineage>
</organism>
<dbReference type="PANTHER" id="PTHR35586">
    <property type="entry name" value="SLL1691 PROTEIN"/>
    <property type="match status" value="1"/>
</dbReference>
<dbReference type="AlphaFoldDB" id="A0A951PR14"/>